<dbReference type="InterPro" id="IPR003594">
    <property type="entry name" value="HATPase_dom"/>
</dbReference>
<evidence type="ECO:0000256" key="2">
    <source>
        <dbReference type="ARBA" id="ARBA00004429"/>
    </source>
</evidence>
<evidence type="ECO:0000256" key="1">
    <source>
        <dbReference type="ARBA" id="ARBA00000085"/>
    </source>
</evidence>
<evidence type="ECO:0000256" key="17">
    <source>
        <dbReference type="ARBA" id="ARBA00070152"/>
    </source>
</evidence>
<feature type="transmembrane region" description="Helical" evidence="20">
    <location>
        <begin position="298"/>
        <end position="321"/>
    </location>
</feature>
<dbReference type="InterPro" id="IPR004358">
    <property type="entry name" value="Sig_transdc_His_kin-like_C"/>
</dbReference>
<evidence type="ECO:0000256" key="20">
    <source>
        <dbReference type="SAM" id="Phobius"/>
    </source>
</evidence>
<dbReference type="InterPro" id="IPR001789">
    <property type="entry name" value="Sig_transdc_resp-reg_receiver"/>
</dbReference>
<dbReference type="InterPro" id="IPR005467">
    <property type="entry name" value="His_kinase_dom"/>
</dbReference>
<dbReference type="SUPFAM" id="SSF47384">
    <property type="entry name" value="Homodimeric domain of signal transducing histidine kinase"/>
    <property type="match status" value="1"/>
</dbReference>
<keyword evidence="9" id="KW-0732">Signal</keyword>
<dbReference type="InterPro" id="IPR003661">
    <property type="entry name" value="HisK_dim/P_dom"/>
</dbReference>
<evidence type="ECO:0000256" key="3">
    <source>
        <dbReference type="ARBA" id="ARBA00012438"/>
    </source>
</evidence>
<comment type="caution">
    <text evidence="24">The sequence shown here is derived from an EMBL/GenBank/DDBJ whole genome shotgun (WGS) entry which is preliminary data.</text>
</comment>
<keyword evidence="11" id="KW-0067">ATP-binding</keyword>
<evidence type="ECO:0000256" key="18">
    <source>
        <dbReference type="PROSITE-ProRule" id="PRU00110"/>
    </source>
</evidence>
<evidence type="ECO:0000256" key="6">
    <source>
        <dbReference type="ARBA" id="ARBA00022553"/>
    </source>
</evidence>
<dbReference type="SMART" id="SM00448">
    <property type="entry name" value="REC"/>
    <property type="match status" value="1"/>
</dbReference>
<dbReference type="GO" id="GO:0000155">
    <property type="term" value="F:phosphorelay sensor kinase activity"/>
    <property type="evidence" value="ECO:0007669"/>
    <property type="project" value="InterPro"/>
</dbReference>
<dbReference type="InterPro" id="IPR008207">
    <property type="entry name" value="Sig_transdc_His_kin_Hpt_dom"/>
</dbReference>
<comment type="catalytic activity">
    <reaction evidence="1">
        <text>ATP + protein L-histidine = ADP + protein N-phospho-L-histidine.</text>
        <dbReference type="EC" id="2.7.13.3"/>
    </reaction>
</comment>
<dbReference type="Pfam" id="PF00512">
    <property type="entry name" value="HisKA"/>
    <property type="match status" value="1"/>
</dbReference>
<feature type="domain" description="HPt" evidence="23">
    <location>
        <begin position="724"/>
        <end position="822"/>
    </location>
</feature>
<comment type="subcellular location">
    <subcellularLocation>
        <location evidence="2">Cell inner membrane</location>
        <topology evidence="2">Multi-pass membrane protein</topology>
    </subcellularLocation>
</comment>
<dbReference type="SMART" id="SM00073">
    <property type="entry name" value="HPT"/>
    <property type="match status" value="1"/>
</dbReference>
<dbReference type="SMART" id="SM00388">
    <property type="entry name" value="HisKA"/>
    <property type="match status" value="1"/>
</dbReference>
<dbReference type="SUPFAM" id="SSF47226">
    <property type="entry name" value="Histidine-containing phosphotransfer domain, HPT domain"/>
    <property type="match status" value="1"/>
</dbReference>
<evidence type="ECO:0000313" key="25">
    <source>
        <dbReference type="Proteomes" id="UP000573499"/>
    </source>
</evidence>
<gene>
    <name evidence="24" type="ORF">H3H39_25240</name>
</gene>
<keyword evidence="4" id="KW-1003">Cell membrane</keyword>
<dbReference type="InterPro" id="IPR036641">
    <property type="entry name" value="HPT_dom_sf"/>
</dbReference>
<dbReference type="FunFam" id="3.30.565.10:FF:000010">
    <property type="entry name" value="Sensor histidine kinase RcsC"/>
    <property type="match status" value="1"/>
</dbReference>
<dbReference type="Gene3D" id="3.30.565.10">
    <property type="entry name" value="Histidine kinase-like ATPase, C-terminal domain"/>
    <property type="match status" value="1"/>
</dbReference>
<feature type="transmembrane region" description="Helical" evidence="20">
    <location>
        <begin position="12"/>
        <end position="33"/>
    </location>
</feature>
<keyword evidence="10" id="KW-0418">Kinase</keyword>
<dbReference type="PROSITE" id="PS50110">
    <property type="entry name" value="RESPONSE_REGULATORY"/>
    <property type="match status" value="1"/>
</dbReference>
<dbReference type="Pfam" id="PF00072">
    <property type="entry name" value="Response_reg"/>
    <property type="match status" value="1"/>
</dbReference>
<dbReference type="SUPFAM" id="SSF52172">
    <property type="entry name" value="CheY-like"/>
    <property type="match status" value="1"/>
</dbReference>
<evidence type="ECO:0000256" key="9">
    <source>
        <dbReference type="ARBA" id="ARBA00022729"/>
    </source>
</evidence>
<name>A0A7W2FEX6_9BURK</name>
<evidence type="ECO:0000256" key="7">
    <source>
        <dbReference type="ARBA" id="ARBA00022679"/>
    </source>
</evidence>
<dbReference type="InterPro" id="IPR036890">
    <property type="entry name" value="HATPase_C_sf"/>
</dbReference>
<feature type="domain" description="Histidine kinase" evidence="21">
    <location>
        <begin position="354"/>
        <end position="572"/>
    </location>
</feature>
<dbReference type="Proteomes" id="UP000573499">
    <property type="component" value="Unassembled WGS sequence"/>
</dbReference>
<dbReference type="SMART" id="SM00387">
    <property type="entry name" value="HATPase_c"/>
    <property type="match status" value="1"/>
</dbReference>
<dbReference type="RefSeq" id="WP_182157154.1">
    <property type="nucleotide sequence ID" value="NZ_JACEZU010000016.1"/>
</dbReference>
<evidence type="ECO:0000256" key="8">
    <source>
        <dbReference type="ARBA" id="ARBA00022692"/>
    </source>
</evidence>
<evidence type="ECO:0000259" key="23">
    <source>
        <dbReference type="PROSITE" id="PS50894"/>
    </source>
</evidence>
<evidence type="ECO:0000256" key="12">
    <source>
        <dbReference type="ARBA" id="ARBA00022989"/>
    </source>
</evidence>
<keyword evidence="12 20" id="KW-1133">Transmembrane helix</keyword>
<feature type="domain" description="Response regulatory" evidence="22">
    <location>
        <begin position="599"/>
        <end position="713"/>
    </location>
</feature>
<keyword evidence="25" id="KW-1185">Reference proteome</keyword>
<dbReference type="CDD" id="cd16922">
    <property type="entry name" value="HATPase_EvgS-ArcB-TorS-like"/>
    <property type="match status" value="1"/>
</dbReference>
<reference evidence="24 25" key="1">
    <citation type="submission" date="2020-07" db="EMBL/GenBank/DDBJ databases">
        <title>Novel species isolated from subtropical streams in China.</title>
        <authorList>
            <person name="Lu H."/>
        </authorList>
    </citation>
    <scope>NUCLEOTIDE SEQUENCE [LARGE SCALE GENOMIC DNA]</scope>
    <source>
        <strain evidence="24 25">LX47W</strain>
    </source>
</reference>
<dbReference type="CDD" id="cd00082">
    <property type="entry name" value="HisKA"/>
    <property type="match status" value="1"/>
</dbReference>
<dbReference type="Gene3D" id="3.30.450.20">
    <property type="entry name" value="PAS domain"/>
    <property type="match status" value="2"/>
</dbReference>
<evidence type="ECO:0000256" key="10">
    <source>
        <dbReference type="ARBA" id="ARBA00022777"/>
    </source>
</evidence>
<evidence type="ECO:0000256" key="16">
    <source>
        <dbReference type="ARBA" id="ARBA00058004"/>
    </source>
</evidence>
<keyword evidence="13" id="KW-0902">Two-component regulatory system</keyword>
<keyword evidence="8 20" id="KW-0812">Transmembrane</keyword>
<dbReference type="InterPro" id="IPR036097">
    <property type="entry name" value="HisK_dim/P_sf"/>
</dbReference>
<evidence type="ECO:0000256" key="14">
    <source>
        <dbReference type="ARBA" id="ARBA00023026"/>
    </source>
</evidence>
<organism evidence="24 25">
    <name type="scientific">Rugamonas apoptosis</name>
    <dbReference type="NCBI Taxonomy" id="2758570"/>
    <lineage>
        <taxon>Bacteria</taxon>
        <taxon>Pseudomonadati</taxon>
        <taxon>Pseudomonadota</taxon>
        <taxon>Betaproteobacteria</taxon>
        <taxon>Burkholderiales</taxon>
        <taxon>Oxalobacteraceae</taxon>
        <taxon>Telluria group</taxon>
        <taxon>Rugamonas</taxon>
    </lineage>
</organism>
<dbReference type="Pfam" id="PF01627">
    <property type="entry name" value="Hpt"/>
    <property type="match status" value="1"/>
</dbReference>
<feature type="modified residue" description="Phosphohistidine" evidence="18">
    <location>
        <position position="763"/>
    </location>
</feature>
<dbReference type="SUPFAM" id="SSF55874">
    <property type="entry name" value="ATPase domain of HSP90 chaperone/DNA topoisomerase II/histidine kinase"/>
    <property type="match status" value="1"/>
</dbReference>
<feature type="modified residue" description="4-aspartylphosphate" evidence="19">
    <location>
        <position position="648"/>
    </location>
</feature>
<dbReference type="GO" id="GO:0005886">
    <property type="term" value="C:plasma membrane"/>
    <property type="evidence" value="ECO:0007669"/>
    <property type="project" value="UniProtKB-SubCell"/>
</dbReference>
<dbReference type="CDD" id="cd12914">
    <property type="entry name" value="PDC1_DGC_like"/>
    <property type="match status" value="1"/>
</dbReference>
<dbReference type="InterPro" id="IPR011006">
    <property type="entry name" value="CheY-like_superfamily"/>
</dbReference>
<evidence type="ECO:0000259" key="22">
    <source>
        <dbReference type="PROSITE" id="PS50110"/>
    </source>
</evidence>
<dbReference type="CDD" id="cd00088">
    <property type="entry name" value="HPT"/>
    <property type="match status" value="1"/>
</dbReference>
<evidence type="ECO:0000259" key="21">
    <source>
        <dbReference type="PROSITE" id="PS50109"/>
    </source>
</evidence>
<evidence type="ECO:0000256" key="15">
    <source>
        <dbReference type="ARBA" id="ARBA00023136"/>
    </source>
</evidence>
<comment type="function">
    <text evidence="16">Member of the two-component regulatory system BvgS/BvgA. Phosphorylates BvgA via a four-step phosphorelay in response to environmental signals.</text>
</comment>
<evidence type="ECO:0000256" key="5">
    <source>
        <dbReference type="ARBA" id="ARBA00022519"/>
    </source>
</evidence>
<dbReference type="PROSITE" id="PS50109">
    <property type="entry name" value="HIS_KIN"/>
    <property type="match status" value="1"/>
</dbReference>
<dbReference type="PANTHER" id="PTHR43047:SF72">
    <property type="entry name" value="OSMOSENSING HISTIDINE PROTEIN KINASE SLN1"/>
    <property type="match status" value="1"/>
</dbReference>
<accession>A0A7W2FEX6</accession>
<dbReference type="PANTHER" id="PTHR43047">
    <property type="entry name" value="TWO-COMPONENT HISTIDINE PROTEIN KINASE"/>
    <property type="match status" value="1"/>
</dbReference>
<keyword evidence="11" id="KW-0547">Nucleotide-binding</keyword>
<sequence>MSNRYPRASRVVIAAGAVLIGAMLAGCAALIWLARQQAIDEWRVHLSNLSLVLAEQTSQEVTAAYLVLDSIAEAVQTAEVDSPAELRERMGTATVYASMRDKKRAAPQIDVATLVADNGDVINFTRSHPAPPINLADRDYFQAHLHDPALGVFISAPVRNKGNGAWTFYLSKRLANRQGKLIGIALVGFSSTFVSDFYKKISLGPDASISLYRRDFTLLASWPHVDANMGKVNRTGSSYTLLEKMGLDHGVLVTSQPRFSQGGAPVLRMGAPRRVEPYPLIINITITDQLFLGQWRQYAFRLGAMGGLGMAAVGLAFAFLLRAVRRREQDMALMQRLQTEAEAASRTKSDFLAMMSHELRTPLTAIIGFADLLQTAQQLPEAHDAGKIIARSGQHLLAILNDMLDLSKVEAGRLQLEQVPFSPYDIVAGIRTALEPQAHSKGIAFICTVHYPLPGQVLGDPTRWRQILYNLCGNAVKFTELGTITLTLSYDAARELLVCGVQDTGIGMSGEHLATLFQPFKQADASTARKYGGTGLGLYLVQQLATRMQGTVQVASTLGQGTSFTVSVPAAPAAAAWLACAPHPPAAPPQLDVPHLHGRVLLAEDGADNRKLIGVFLERCGLAVTMVENGQEAVESALRDGYDLILMDIQMPVLDGLEATSLLRAAGYGGPIVALTANVMREDVARYRDSGCNGHLAKPIDFRLLAQQLAQWLAAAPPAADAPPVAGYAAQCEAYGQDLPARLDALQHALAAGMLEEAARLAHMLKGSAGAFGLADAGTLAGAIERAAGHGDAARAQHALDQINQLVTVRQWRAAGASHATS</sequence>
<evidence type="ECO:0000256" key="11">
    <source>
        <dbReference type="ARBA" id="ARBA00022840"/>
    </source>
</evidence>
<keyword evidence="15 20" id="KW-0472">Membrane</keyword>
<dbReference type="Gene3D" id="1.20.120.160">
    <property type="entry name" value="HPT domain"/>
    <property type="match status" value="1"/>
</dbReference>
<keyword evidence="5" id="KW-0997">Cell inner membrane</keyword>
<dbReference type="PRINTS" id="PR00344">
    <property type="entry name" value="BCTRLSENSOR"/>
</dbReference>
<dbReference type="Gene3D" id="3.40.50.2300">
    <property type="match status" value="1"/>
</dbReference>
<keyword evidence="7" id="KW-0808">Transferase</keyword>
<dbReference type="PROSITE" id="PS50894">
    <property type="entry name" value="HPT"/>
    <property type="match status" value="1"/>
</dbReference>
<dbReference type="CDD" id="cd17546">
    <property type="entry name" value="REC_hyHK_CKI1_RcsC-like"/>
    <property type="match status" value="1"/>
</dbReference>
<dbReference type="CDD" id="cd12915">
    <property type="entry name" value="PDC2_DGC_like"/>
    <property type="match status" value="1"/>
</dbReference>
<evidence type="ECO:0000313" key="24">
    <source>
        <dbReference type="EMBL" id="MBA5690354.1"/>
    </source>
</evidence>
<keyword evidence="6 19" id="KW-0597">Phosphoprotein</keyword>
<evidence type="ECO:0000256" key="19">
    <source>
        <dbReference type="PROSITE-ProRule" id="PRU00169"/>
    </source>
</evidence>
<dbReference type="EC" id="2.7.13.3" evidence="3"/>
<protein>
    <recommendedName>
        <fullName evidence="17">Virulence sensor protein BvgS</fullName>
        <ecNumber evidence="3">2.7.13.3</ecNumber>
    </recommendedName>
</protein>
<evidence type="ECO:0000256" key="13">
    <source>
        <dbReference type="ARBA" id="ARBA00023012"/>
    </source>
</evidence>
<proteinExistence type="predicted"/>
<dbReference type="GO" id="GO:0009927">
    <property type="term" value="F:histidine phosphotransfer kinase activity"/>
    <property type="evidence" value="ECO:0007669"/>
    <property type="project" value="TreeGrafter"/>
</dbReference>
<dbReference type="Gene3D" id="1.10.287.130">
    <property type="match status" value="1"/>
</dbReference>
<dbReference type="AlphaFoldDB" id="A0A7W2FEX6"/>
<dbReference type="Pfam" id="PF02518">
    <property type="entry name" value="HATPase_c"/>
    <property type="match status" value="1"/>
</dbReference>
<evidence type="ECO:0000256" key="4">
    <source>
        <dbReference type="ARBA" id="ARBA00022475"/>
    </source>
</evidence>
<keyword evidence="14" id="KW-0843">Virulence</keyword>
<dbReference type="EMBL" id="JACEZU010000016">
    <property type="protein sequence ID" value="MBA5690354.1"/>
    <property type="molecule type" value="Genomic_DNA"/>
</dbReference>
<dbReference type="PROSITE" id="PS51257">
    <property type="entry name" value="PROKAR_LIPOPROTEIN"/>
    <property type="match status" value="1"/>
</dbReference>